<evidence type="ECO:0000256" key="1">
    <source>
        <dbReference type="SAM" id="MobiDB-lite"/>
    </source>
</evidence>
<proteinExistence type="predicted"/>
<keyword evidence="3" id="KW-1185">Reference proteome</keyword>
<evidence type="ECO:0000313" key="3">
    <source>
        <dbReference type="Proteomes" id="UP000784294"/>
    </source>
</evidence>
<gene>
    <name evidence="2" type="ORF">PXEA_LOCUS34066</name>
</gene>
<dbReference type="Proteomes" id="UP000784294">
    <property type="component" value="Unassembled WGS sequence"/>
</dbReference>
<dbReference type="EMBL" id="CAAALY010265665">
    <property type="protein sequence ID" value="VEL40626.1"/>
    <property type="molecule type" value="Genomic_DNA"/>
</dbReference>
<dbReference type="AlphaFoldDB" id="A0A3S5B525"/>
<name>A0A3S5B525_9PLAT</name>
<evidence type="ECO:0000313" key="2">
    <source>
        <dbReference type="EMBL" id="VEL40626.1"/>
    </source>
</evidence>
<reference evidence="2" key="1">
    <citation type="submission" date="2018-11" db="EMBL/GenBank/DDBJ databases">
        <authorList>
            <consortium name="Pathogen Informatics"/>
        </authorList>
    </citation>
    <scope>NUCLEOTIDE SEQUENCE</scope>
</reference>
<feature type="compositionally biased region" description="Polar residues" evidence="1">
    <location>
        <begin position="132"/>
        <end position="148"/>
    </location>
</feature>
<comment type="caution">
    <text evidence="2">The sequence shown here is derived from an EMBL/GenBank/DDBJ whole genome shotgun (WGS) entry which is preliminary data.</text>
</comment>
<organism evidence="2 3">
    <name type="scientific">Protopolystoma xenopodis</name>
    <dbReference type="NCBI Taxonomy" id="117903"/>
    <lineage>
        <taxon>Eukaryota</taxon>
        <taxon>Metazoa</taxon>
        <taxon>Spiralia</taxon>
        <taxon>Lophotrochozoa</taxon>
        <taxon>Platyhelminthes</taxon>
        <taxon>Monogenea</taxon>
        <taxon>Polyopisthocotylea</taxon>
        <taxon>Polystomatidea</taxon>
        <taxon>Polystomatidae</taxon>
        <taxon>Protopolystoma</taxon>
    </lineage>
</organism>
<protein>
    <submittedName>
        <fullName evidence="2">Uncharacterized protein</fullName>
    </submittedName>
</protein>
<feature type="region of interest" description="Disordered" evidence="1">
    <location>
        <begin position="111"/>
        <end position="148"/>
    </location>
</feature>
<accession>A0A3S5B525</accession>
<sequence length="352" mass="39689">MLQSKGKLLKIAQRIVSLFATLHSVSFSSIAHFSPSTSDKPDVVRRRLPRGAAICPLRPRIISRLLYPIFPLLLMTTDSSPTSSVLAHCRSQTDTSDRSIRRFRDPITLADPVDQTDPDSLLDGLDHDLRSPSKTVTTRHPLDSTPSASASFLPSTTLAFSPLLSSRLVSDRCSIVTKANWTESVWLDRPTMMRQKRLAHLFPYQISPIVFGSCIDSCIFHHLHPPVHTHTHHTDTDTQTDKNTDVFGCILSSNFFQLFLFNEMYLRCDVAIHRPERLQRRPGYKRSGSLSLDTVGQHLLEAHAQVYNSMGFSLTASCQTSWSLHLVTFRLARPSAKLRHQAHPKRQLTCFP</sequence>